<comment type="similarity">
    <text evidence="1">Belongs to the asaB hydroxylase/desaturase family.</text>
</comment>
<evidence type="ECO:0000256" key="2">
    <source>
        <dbReference type="SAM" id="MobiDB-lite"/>
    </source>
</evidence>
<feature type="compositionally biased region" description="Polar residues" evidence="2">
    <location>
        <begin position="1"/>
        <end position="17"/>
    </location>
</feature>
<name>A0AA38VL22_9PEZI</name>
<dbReference type="Proteomes" id="UP001174694">
    <property type="component" value="Unassembled WGS sequence"/>
</dbReference>
<gene>
    <name evidence="3" type="ORF">NKR23_g8637</name>
</gene>
<evidence type="ECO:0000313" key="4">
    <source>
        <dbReference type="Proteomes" id="UP001174694"/>
    </source>
</evidence>
<reference evidence="3" key="1">
    <citation type="submission" date="2022-07" db="EMBL/GenBank/DDBJ databases">
        <title>Fungi with potential for degradation of polypropylene.</title>
        <authorList>
            <person name="Gostincar C."/>
        </authorList>
    </citation>
    <scope>NUCLEOTIDE SEQUENCE</scope>
    <source>
        <strain evidence="3">EXF-13308</strain>
    </source>
</reference>
<dbReference type="PANTHER" id="PTHR34598">
    <property type="entry name" value="BLL6449 PROTEIN"/>
    <property type="match status" value="1"/>
</dbReference>
<sequence>MATDTLTSRSGPQSRSLPLNHGGHSVRTSLNYYADPGDGSPPMPVVVGSTSVTNERPTFAVSVEVRDITGEEDKYTLDSHGFQLLRHETQVTDFREVEVLRKDYFPEIEQVLKDITGAARVYIFDHKVRHGPSNWHSLGKNNASQRGPLHRVHIDQSTEGAFMVLEHSLPAEAAALRGKRFQIINAWRPLKTIFKDPLAVADATSVPDADLVPASIIYRDHRKESFTVLPGAGHRWFFKYRQRPDEVMLIKCFDSSPEAAARRAPHTAFRDPAEDGAEDRESIEIRALVFYD</sequence>
<feature type="region of interest" description="Disordered" evidence="2">
    <location>
        <begin position="1"/>
        <end position="44"/>
    </location>
</feature>
<dbReference type="InterPro" id="IPR044053">
    <property type="entry name" value="AsaB-like"/>
</dbReference>
<dbReference type="GO" id="GO:0016491">
    <property type="term" value="F:oxidoreductase activity"/>
    <property type="evidence" value="ECO:0007669"/>
    <property type="project" value="InterPro"/>
</dbReference>
<accession>A0AA38VL22</accession>
<organism evidence="3 4">
    <name type="scientific">Pleurostoma richardsiae</name>
    <dbReference type="NCBI Taxonomy" id="41990"/>
    <lineage>
        <taxon>Eukaryota</taxon>
        <taxon>Fungi</taxon>
        <taxon>Dikarya</taxon>
        <taxon>Ascomycota</taxon>
        <taxon>Pezizomycotina</taxon>
        <taxon>Sordariomycetes</taxon>
        <taxon>Sordariomycetidae</taxon>
        <taxon>Calosphaeriales</taxon>
        <taxon>Pleurostomataceae</taxon>
        <taxon>Pleurostoma</taxon>
    </lineage>
</organism>
<proteinExistence type="inferred from homology"/>
<evidence type="ECO:0000313" key="3">
    <source>
        <dbReference type="EMBL" id="KAJ9138109.1"/>
    </source>
</evidence>
<comment type="caution">
    <text evidence="3">The sequence shown here is derived from an EMBL/GenBank/DDBJ whole genome shotgun (WGS) entry which is preliminary data.</text>
</comment>
<dbReference type="AlphaFoldDB" id="A0AA38VL22"/>
<dbReference type="NCBIfam" id="NF041278">
    <property type="entry name" value="CmcJ_NvfI_EfuI"/>
    <property type="match status" value="1"/>
</dbReference>
<dbReference type="PANTHER" id="PTHR34598:SF3">
    <property type="entry name" value="OXIDOREDUCTASE AN1597"/>
    <property type="match status" value="1"/>
</dbReference>
<evidence type="ECO:0000256" key="1">
    <source>
        <dbReference type="ARBA" id="ARBA00023604"/>
    </source>
</evidence>
<keyword evidence="4" id="KW-1185">Reference proteome</keyword>
<protein>
    <submittedName>
        <fullName evidence="3">Catalyzes late reaction in the cephamycin biosynthetic pathway</fullName>
    </submittedName>
</protein>
<dbReference type="EMBL" id="JANBVO010000031">
    <property type="protein sequence ID" value="KAJ9138109.1"/>
    <property type="molecule type" value="Genomic_DNA"/>
</dbReference>